<accession>A0A5K3FWG2</accession>
<dbReference type="WBParaSite" id="MCU_011213-RB">
    <property type="protein sequence ID" value="MCU_011213-RB"/>
    <property type="gene ID" value="MCU_011213"/>
</dbReference>
<dbReference type="InterPro" id="IPR013087">
    <property type="entry name" value="Znf_C2H2_type"/>
</dbReference>
<evidence type="ECO:0000259" key="4">
    <source>
        <dbReference type="PROSITE" id="PS50102"/>
    </source>
</evidence>
<feature type="compositionally biased region" description="Polar residues" evidence="3">
    <location>
        <begin position="444"/>
        <end position="455"/>
    </location>
</feature>
<dbReference type="GO" id="GO:0005634">
    <property type="term" value="C:nucleus"/>
    <property type="evidence" value="ECO:0007669"/>
    <property type="project" value="TreeGrafter"/>
</dbReference>
<protein>
    <submittedName>
        <fullName evidence="5">C2H2-type domain-containing protein</fullName>
    </submittedName>
</protein>
<feature type="compositionally biased region" description="Acidic residues" evidence="3">
    <location>
        <begin position="479"/>
        <end position="497"/>
    </location>
</feature>
<dbReference type="InterPro" id="IPR035979">
    <property type="entry name" value="RBD_domain_sf"/>
</dbReference>
<name>A0A5K3FWG2_MESCO</name>
<dbReference type="AlphaFoldDB" id="A0A5K3FWG2"/>
<dbReference type="InterPro" id="IPR012677">
    <property type="entry name" value="Nucleotide-bd_a/b_plait_sf"/>
</dbReference>
<dbReference type="GO" id="GO:0003723">
    <property type="term" value="F:RNA binding"/>
    <property type="evidence" value="ECO:0007669"/>
    <property type="project" value="UniProtKB-UniRule"/>
</dbReference>
<feature type="region of interest" description="Disordered" evidence="3">
    <location>
        <begin position="159"/>
        <end position="244"/>
    </location>
</feature>
<sequence>MIGVSNITNRMDPNSLKSRVFVGNLNTLHIQKPELESIFSKYGNIIGISVHKGYAFVQYANEVHARSAAGGEDGKAYYGMKLDVTIASEPKNRKRGRSTAGPTICNQQHLVDLALQTQALAAIGGQFSQLGFMNSHNSNPSGGSSLNLTSLFGNPLLNNAPKMPSLSSSSSRTQHHRAHRQMPSSSSAKRTRLENPPVGGPSSSNNVGGVRPANLVSLVTPKPESISPKSSSTTTTSTTKKYPRSNASVISDKLSCMKVDNGFDLQSVTSSEGDDRRSSIGAHEDILICGHCRRLFDSVDALVSHKSSGCNLDTVGAPQCRCKMTGEPERLDCAYCGDSFLSAWELVSHCHTDHGLTIYVLPSTVSPGDASSPPPPSSSSKGEHGGCLSPAAGAPPAPASSSTLTPPKQEPCEEEEEPEDPPTPQQPEIGEEEEEEDEDAEEGTQSAATTATSLKQEAEDRVPARHRHGRDHGHHEASISDEDYEEEVGHGDDEDSDCQFPSSRPS</sequence>
<evidence type="ECO:0000313" key="5">
    <source>
        <dbReference type="WBParaSite" id="MCU_011213-RB"/>
    </source>
</evidence>
<keyword evidence="1 2" id="KW-0694">RNA-binding</keyword>
<dbReference type="SMART" id="SM00360">
    <property type="entry name" value="RRM"/>
    <property type="match status" value="1"/>
</dbReference>
<dbReference type="Gene3D" id="3.30.70.330">
    <property type="match status" value="1"/>
</dbReference>
<feature type="domain" description="RRM" evidence="4">
    <location>
        <begin position="18"/>
        <end position="89"/>
    </location>
</feature>
<evidence type="ECO:0000256" key="2">
    <source>
        <dbReference type="PROSITE-ProRule" id="PRU00176"/>
    </source>
</evidence>
<organism evidence="5">
    <name type="scientific">Mesocestoides corti</name>
    <name type="common">Flatworm</name>
    <dbReference type="NCBI Taxonomy" id="53468"/>
    <lineage>
        <taxon>Eukaryota</taxon>
        <taxon>Metazoa</taxon>
        <taxon>Spiralia</taxon>
        <taxon>Lophotrochozoa</taxon>
        <taxon>Platyhelminthes</taxon>
        <taxon>Cestoda</taxon>
        <taxon>Eucestoda</taxon>
        <taxon>Cyclophyllidea</taxon>
        <taxon>Mesocestoididae</taxon>
        <taxon>Mesocestoides</taxon>
    </lineage>
</organism>
<feature type="region of interest" description="Disordered" evidence="3">
    <location>
        <begin position="366"/>
        <end position="506"/>
    </location>
</feature>
<dbReference type="PROSITE" id="PS50102">
    <property type="entry name" value="RRM"/>
    <property type="match status" value="1"/>
</dbReference>
<dbReference type="PANTHER" id="PTHR13968">
    <property type="entry name" value="HETEROGENEOUS NUCLEAR RIBONUCLEOPROTEIN"/>
    <property type="match status" value="1"/>
</dbReference>
<feature type="compositionally biased region" description="Low complexity" evidence="3">
    <location>
        <begin position="195"/>
        <end position="210"/>
    </location>
</feature>
<dbReference type="Pfam" id="PF00076">
    <property type="entry name" value="RRM_1"/>
    <property type="match status" value="1"/>
</dbReference>
<feature type="compositionally biased region" description="Low complexity" evidence="3">
    <location>
        <begin position="220"/>
        <end position="240"/>
    </location>
</feature>
<dbReference type="SUPFAM" id="SSF54928">
    <property type="entry name" value="RNA-binding domain, RBD"/>
    <property type="match status" value="1"/>
</dbReference>
<dbReference type="InterPro" id="IPR051186">
    <property type="entry name" value="RRM_HNRPC/RALY_subfam"/>
</dbReference>
<proteinExistence type="predicted"/>
<reference evidence="5" key="1">
    <citation type="submission" date="2019-11" db="UniProtKB">
        <authorList>
            <consortium name="WormBaseParasite"/>
        </authorList>
    </citation>
    <scope>IDENTIFICATION</scope>
</reference>
<evidence type="ECO:0000256" key="1">
    <source>
        <dbReference type="ARBA" id="ARBA00022884"/>
    </source>
</evidence>
<feature type="compositionally biased region" description="Acidic residues" evidence="3">
    <location>
        <begin position="429"/>
        <end position="442"/>
    </location>
</feature>
<dbReference type="PANTHER" id="PTHR13968:SF26">
    <property type="entry name" value="RRM DOMAIN-CONTAINING PROTEIN"/>
    <property type="match status" value="1"/>
</dbReference>
<dbReference type="InterPro" id="IPR000504">
    <property type="entry name" value="RRM_dom"/>
</dbReference>
<evidence type="ECO:0000256" key="3">
    <source>
        <dbReference type="SAM" id="MobiDB-lite"/>
    </source>
</evidence>
<dbReference type="PROSITE" id="PS00028">
    <property type="entry name" value="ZINC_FINGER_C2H2_1"/>
    <property type="match status" value="1"/>
</dbReference>